<dbReference type="eggNOG" id="COG2886">
    <property type="taxonomic scope" value="Bacteria"/>
</dbReference>
<dbReference type="PANTHER" id="PTHR37525:SF1">
    <property type="entry name" value="UPF0175 PROTEIN SSL1255"/>
    <property type="match status" value="1"/>
</dbReference>
<accession>H8YVU9</accession>
<keyword evidence="3" id="KW-1185">Reference proteome</keyword>
<dbReference type="AlphaFoldDB" id="H8YVU9"/>
<dbReference type="STRING" id="631362.Thi970DRAFT_00245"/>
<dbReference type="InterPro" id="IPR005368">
    <property type="entry name" value="UPF0175"/>
</dbReference>
<dbReference type="PANTHER" id="PTHR37525">
    <property type="entry name" value="UPF0175 PROTEIN SSL1255"/>
    <property type="match status" value="1"/>
</dbReference>
<evidence type="ECO:0000256" key="1">
    <source>
        <dbReference type="ARBA" id="ARBA00005651"/>
    </source>
</evidence>
<name>H8YVU9_9GAMM</name>
<sequence>MTELTLQLPEHLFSALRLGPREFAAEMRIAAAVQWYSERRVSQGKAAEIAGLSRAAFLDELRQRRVAAIQIDVDELDAELGLD</sequence>
<dbReference type="EMBL" id="JH603164">
    <property type="protein sequence ID" value="EIC23740.1"/>
    <property type="molecule type" value="Genomic_DNA"/>
</dbReference>
<evidence type="ECO:0000313" key="2">
    <source>
        <dbReference type="EMBL" id="EIC23740.1"/>
    </source>
</evidence>
<protein>
    <submittedName>
        <fullName evidence="2">Uncharacterized small protein</fullName>
    </submittedName>
</protein>
<dbReference type="RefSeq" id="WP_009146714.1">
    <property type="nucleotide sequence ID" value="NZ_CP121471.1"/>
</dbReference>
<dbReference type="Pfam" id="PF03683">
    <property type="entry name" value="UPF0175"/>
    <property type="match status" value="1"/>
</dbReference>
<organism evidence="2 3">
    <name type="scientific">Thiorhodovibrio frisius</name>
    <dbReference type="NCBI Taxonomy" id="631362"/>
    <lineage>
        <taxon>Bacteria</taxon>
        <taxon>Pseudomonadati</taxon>
        <taxon>Pseudomonadota</taxon>
        <taxon>Gammaproteobacteria</taxon>
        <taxon>Chromatiales</taxon>
        <taxon>Chromatiaceae</taxon>
        <taxon>Thiorhodovibrio</taxon>
    </lineage>
</organism>
<proteinExistence type="inferred from homology"/>
<evidence type="ECO:0000313" key="3">
    <source>
        <dbReference type="Proteomes" id="UP000002964"/>
    </source>
</evidence>
<comment type="similarity">
    <text evidence="1">Belongs to the UPF0175 family.</text>
</comment>
<gene>
    <name evidence="2" type="ORF">Thi970DRAFT_00245</name>
</gene>
<dbReference type="HOGENOM" id="CLU_154570_5_1_6"/>
<reference evidence="3" key="1">
    <citation type="submission" date="2011-06" db="EMBL/GenBank/DDBJ databases">
        <authorList>
            <consortium name="US DOE Joint Genome Institute (JGI-PGF)"/>
            <person name="Lucas S."/>
            <person name="Han J."/>
            <person name="Lapidus A."/>
            <person name="Cheng J.-F."/>
            <person name="Goodwin L."/>
            <person name="Pitluck S."/>
            <person name="Peters L."/>
            <person name="Land M.L."/>
            <person name="Hauser L."/>
            <person name="Vogl K."/>
            <person name="Liu Z."/>
            <person name="Overmann J."/>
            <person name="Frigaard N.-U."/>
            <person name="Bryant D.A."/>
            <person name="Woyke T.J."/>
        </authorList>
    </citation>
    <scope>NUCLEOTIDE SEQUENCE [LARGE SCALE GENOMIC DNA]</scope>
    <source>
        <strain evidence="3">970</strain>
    </source>
</reference>
<dbReference type="Proteomes" id="UP000002964">
    <property type="component" value="Unassembled WGS sequence"/>
</dbReference>
<dbReference type="OrthoDB" id="15200at2"/>
<reference evidence="2 3" key="2">
    <citation type="submission" date="2011-11" db="EMBL/GenBank/DDBJ databases">
        <authorList>
            <consortium name="US DOE Joint Genome Institute"/>
            <person name="Lucas S."/>
            <person name="Han J."/>
            <person name="Lapidus A."/>
            <person name="Cheng J.-F."/>
            <person name="Goodwin L."/>
            <person name="Pitluck S."/>
            <person name="Peters L."/>
            <person name="Ovchinnikova G."/>
            <person name="Zhang X."/>
            <person name="Detter J.C."/>
            <person name="Han C."/>
            <person name="Tapia R."/>
            <person name="Land M."/>
            <person name="Hauser L."/>
            <person name="Kyrpides N."/>
            <person name="Ivanova N."/>
            <person name="Pagani I."/>
            <person name="Vogl K."/>
            <person name="Liu Z."/>
            <person name="Overmann J."/>
            <person name="Frigaard N.-U."/>
            <person name="Bryant D."/>
            <person name="Woyke T."/>
        </authorList>
    </citation>
    <scope>NUCLEOTIDE SEQUENCE [LARGE SCALE GENOMIC DNA]</scope>
    <source>
        <strain evidence="2 3">970</strain>
    </source>
</reference>
<dbReference type="InterPro" id="IPR052264">
    <property type="entry name" value="UPF0175_domain"/>
</dbReference>